<comment type="function">
    <text evidence="13">Putative FAD-dependent oxidoreductase.</text>
</comment>
<comment type="similarity">
    <text evidence="1">Belongs to the FAD-dependent oxidoreductase family.</text>
</comment>
<dbReference type="SUPFAM" id="SSF51905">
    <property type="entry name" value="FAD/NAD(P)-binding domain"/>
    <property type="match status" value="1"/>
</dbReference>
<comment type="cofactor">
    <cofactor evidence="5">
        <name>6-hydroxy-FAD</name>
        <dbReference type="ChEBI" id="CHEBI:60470"/>
    </cofactor>
</comment>
<evidence type="ECO:0000256" key="1">
    <source>
        <dbReference type="ARBA" id="ARBA00006442"/>
    </source>
</evidence>
<evidence type="ECO:0000313" key="16">
    <source>
        <dbReference type="Proteomes" id="UP000812440"/>
    </source>
</evidence>
<keyword evidence="16" id="KW-1185">Reference proteome</keyword>
<dbReference type="GO" id="GO:0050660">
    <property type="term" value="F:flavin adenine dinucleotide binding"/>
    <property type="evidence" value="ECO:0007669"/>
    <property type="project" value="TreeGrafter"/>
</dbReference>
<evidence type="ECO:0000256" key="6">
    <source>
        <dbReference type="ARBA" id="ARBA00040253"/>
    </source>
</evidence>
<gene>
    <name evidence="15" type="ORF">GDO86_013145</name>
</gene>
<dbReference type="PRINTS" id="PR00469">
    <property type="entry name" value="PNDRDTASEII"/>
</dbReference>
<evidence type="ECO:0000256" key="13">
    <source>
        <dbReference type="ARBA" id="ARBA00057036"/>
    </source>
</evidence>
<evidence type="ECO:0000256" key="11">
    <source>
        <dbReference type="ARBA" id="ARBA00049275"/>
    </source>
</evidence>
<dbReference type="Proteomes" id="UP000812440">
    <property type="component" value="Chromosome 7"/>
</dbReference>
<evidence type="ECO:0000256" key="2">
    <source>
        <dbReference type="ARBA" id="ARBA00022630"/>
    </source>
</evidence>
<dbReference type="Pfam" id="PF07992">
    <property type="entry name" value="Pyr_redox_2"/>
    <property type="match status" value="1"/>
</dbReference>
<dbReference type="GO" id="GO:0008637">
    <property type="term" value="P:apoptotic mitochondrial changes"/>
    <property type="evidence" value="ECO:0007669"/>
    <property type="project" value="TreeGrafter"/>
</dbReference>
<evidence type="ECO:0000256" key="8">
    <source>
        <dbReference type="ARBA" id="ARBA00042318"/>
    </source>
</evidence>
<dbReference type="OrthoDB" id="3244603at2759"/>
<evidence type="ECO:0000259" key="14">
    <source>
        <dbReference type="Pfam" id="PF07992"/>
    </source>
</evidence>
<organism evidence="15 16">
    <name type="scientific">Hymenochirus boettgeri</name>
    <name type="common">Congo dwarf clawed frog</name>
    <dbReference type="NCBI Taxonomy" id="247094"/>
    <lineage>
        <taxon>Eukaryota</taxon>
        <taxon>Metazoa</taxon>
        <taxon>Chordata</taxon>
        <taxon>Craniata</taxon>
        <taxon>Vertebrata</taxon>
        <taxon>Euteleostomi</taxon>
        <taxon>Amphibia</taxon>
        <taxon>Batrachia</taxon>
        <taxon>Anura</taxon>
        <taxon>Pipoidea</taxon>
        <taxon>Pipidae</taxon>
        <taxon>Pipinae</taxon>
        <taxon>Hymenochirus</taxon>
    </lineage>
</organism>
<evidence type="ECO:0000256" key="3">
    <source>
        <dbReference type="ARBA" id="ARBA00022827"/>
    </source>
</evidence>
<dbReference type="AlphaFoldDB" id="A0A8T2IQ55"/>
<reference evidence="15" key="1">
    <citation type="thesis" date="2020" institute="ProQuest LLC" country="789 East Eisenhower Parkway, Ann Arbor, MI, USA">
        <title>Comparative Genomics and Chromosome Evolution.</title>
        <authorList>
            <person name="Mudd A.B."/>
        </authorList>
    </citation>
    <scope>NUCLEOTIDE SEQUENCE</scope>
    <source>
        <strain evidence="15">Female2</strain>
        <tissue evidence="15">Blood</tissue>
    </source>
</reference>
<keyword evidence="2" id="KW-0285">Flavoprotein</keyword>
<accession>A0A8T2IQ55</accession>
<evidence type="ECO:0000256" key="12">
    <source>
        <dbReference type="ARBA" id="ARBA00049479"/>
    </source>
</evidence>
<dbReference type="Gene3D" id="3.50.50.100">
    <property type="match status" value="1"/>
</dbReference>
<comment type="catalytic activity">
    <reaction evidence="9">
        <text>menadione + NADH + H(+) = menadiol + NAD(+)</text>
        <dbReference type="Rhea" id="RHEA:69695"/>
        <dbReference type="ChEBI" id="CHEBI:6746"/>
        <dbReference type="ChEBI" id="CHEBI:15378"/>
        <dbReference type="ChEBI" id="CHEBI:28869"/>
        <dbReference type="ChEBI" id="CHEBI:57540"/>
        <dbReference type="ChEBI" id="CHEBI:57945"/>
    </reaction>
    <physiologicalReaction direction="left-to-right" evidence="9">
        <dbReference type="Rhea" id="RHEA:69696"/>
    </physiologicalReaction>
</comment>
<keyword evidence="3" id="KW-0274">FAD</keyword>
<name>A0A8T2IQ55_9PIPI</name>
<dbReference type="InterPro" id="IPR023753">
    <property type="entry name" value="FAD/NAD-binding_dom"/>
</dbReference>
<evidence type="ECO:0000256" key="4">
    <source>
        <dbReference type="ARBA" id="ARBA00023002"/>
    </source>
</evidence>
<dbReference type="GO" id="GO:0005739">
    <property type="term" value="C:mitochondrion"/>
    <property type="evidence" value="ECO:0007669"/>
    <property type="project" value="TreeGrafter"/>
</dbReference>
<protein>
    <recommendedName>
        <fullName evidence="6">Ferroptosis suppressor protein 1</fullName>
    </recommendedName>
    <alternativeName>
        <fullName evidence="7">Apoptosis-inducing factor homologous mitochondrion-associated inducer of death</fullName>
    </alternativeName>
    <alternativeName>
        <fullName evidence="8">p53-responsive gene 3 protein</fullName>
    </alternativeName>
</protein>
<dbReference type="PANTHER" id="PTHR43735">
    <property type="entry name" value="APOPTOSIS-INDUCING FACTOR 1"/>
    <property type="match status" value="1"/>
</dbReference>
<evidence type="ECO:0000313" key="15">
    <source>
        <dbReference type="EMBL" id="KAG8435069.1"/>
    </source>
</evidence>
<comment type="catalytic activity">
    <reaction evidence="10">
        <text>ubiquinone-10 + NADH + H(+) = ubiquinol-10 + NAD(+)</text>
        <dbReference type="Rhea" id="RHEA:61984"/>
        <dbReference type="ChEBI" id="CHEBI:15378"/>
        <dbReference type="ChEBI" id="CHEBI:46245"/>
        <dbReference type="ChEBI" id="CHEBI:57540"/>
        <dbReference type="ChEBI" id="CHEBI:57945"/>
        <dbReference type="ChEBI" id="CHEBI:64183"/>
    </reaction>
    <physiologicalReaction direction="left-to-right" evidence="10">
        <dbReference type="Rhea" id="RHEA:61985"/>
    </physiologicalReaction>
</comment>
<keyword evidence="4" id="KW-0560">Oxidoreductase</keyword>
<feature type="domain" description="FAD/NAD(P)-binding" evidence="14">
    <location>
        <begin position="12"/>
        <end position="291"/>
    </location>
</feature>
<evidence type="ECO:0000256" key="5">
    <source>
        <dbReference type="ARBA" id="ARBA00037027"/>
    </source>
</evidence>
<comment type="catalytic activity">
    <reaction evidence="11">
        <text>phylloquinone + NADH + H(+) = phylloquinol + NAD(+)</text>
        <dbReference type="Rhea" id="RHEA:74075"/>
        <dbReference type="ChEBI" id="CHEBI:15378"/>
        <dbReference type="ChEBI" id="CHEBI:18067"/>
        <dbReference type="ChEBI" id="CHEBI:28433"/>
        <dbReference type="ChEBI" id="CHEBI:57540"/>
        <dbReference type="ChEBI" id="CHEBI:57945"/>
    </reaction>
    <physiologicalReaction direction="left-to-right" evidence="11">
        <dbReference type="Rhea" id="RHEA:74076"/>
    </physiologicalReaction>
</comment>
<evidence type="ECO:0000256" key="7">
    <source>
        <dbReference type="ARBA" id="ARBA00041541"/>
    </source>
</evidence>
<dbReference type="GO" id="GO:0043065">
    <property type="term" value="P:positive regulation of apoptotic process"/>
    <property type="evidence" value="ECO:0007669"/>
    <property type="project" value="TreeGrafter"/>
</dbReference>
<dbReference type="FunFam" id="3.50.50.100:FF:000006">
    <property type="entry name" value="apoptosis-inducing factor 2"/>
    <property type="match status" value="1"/>
</dbReference>
<proteinExistence type="inferred from homology"/>
<evidence type="ECO:0000256" key="9">
    <source>
        <dbReference type="ARBA" id="ARBA00048412"/>
    </source>
</evidence>
<comment type="catalytic activity">
    <reaction evidence="12">
        <text>menaquinone-4 + NADH + H(+) = menaquinol-4 + NAD(+)</text>
        <dbReference type="Rhea" id="RHEA:74079"/>
        <dbReference type="ChEBI" id="CHEBI:15378"/>
        <dbReference type="ChEBI" id="CHEBI:57540"/>
        <dbReference type="ChEBI" id="CHEBI:57945"/>
        <dbReference type="ChEBI" id="CHEBI:78277"/>
        <dbReference type="ChEBI" id="CHEBI:193091"/>
    </reaction>
    <physiologicalReaction direction="left-to-right" evidence="12">
        <dbReference type="Rhea" id="RHEA:74080"/>
    </physiologicalReaction>
</comment>
<comment type="caution">
    <text evidence="15">The sequence shown here is derived from an EMBL/GenBank/DDBJ whole genome shotgun (WGS) entry which is preliminary data.</text>
</comment>
<dbReference type="InterPro" id="IPR036188">
    <property type="entry name" value="FAD/NAD-bd_sf"/>
</dbReference>
<dbReference type="GO" id="GO:0004174">
    <property type="term" value="F:electron-transferring-flavoprotein dehydrogenase activity"/>
    <property type="evidence" value="ECO:0007669"/>
    <property type="project" value="TreeGrafter"/>
</dbReference>
<sequence length="363" mass="39472">MGSQLSLDESVRVVIVGGGYAGIAAANQLKSSGIPFILVDMKDAFHHNVAALRASVESGFAKKTFISYQDTFKECFKQGKVAAINLQTQHVVLESNEELHFSHLIIATGSKGPFPGKFNEVSSKESAIQHYEDLVKEIQKAKHVVVVGGGSAGVEMAAEVKTDYPDKEVTLIHSKVALADVELQPSVRRNVKEILLKKGVKLVLGQRVTNLDQLTLNVAQEEINLYLDKNSEVVTTNLVLNCTGIKINSTCYIEAFVNEFLQVKGHNNIYAVGDCVHLKEPKMAYNAGNHAGVAATNILHSLIGKPLKTYKPGSVTMLLSMGRNDGVGQINGCHVGRVLVTMSKSRNVFVSKSWKDMGQKMPQ</sequence>
<dbReference type="PANTHER" id="PTHR43735:SF3">
    <property type="entry name" value="FERROPTOSIS SUPPRESSOR PROTEIN 1"/>
    <property type="match status" value="1"/>
</dbReference>
<evidence type="ECO:0000256" key="10">
    <source>
        <dbReference type="ARBA" id="ARBA00049236"/>
    </source>
</evidence>
<dbReference type="PRINTS" id="PR00368">
    <property type="entry name" value="FADPNR"/>
</dbReference>
<dbReference type="EMBL" id="JAACNH010000008">
    <property type="protein sequence ID" value="KAG8435069.1"/>
    <property type="molecule type" value="Genomic_DNA"/>
</dbReference>